<feature type="compositionally biased region" description="Polar residues" evidence="1">
    <location>
        <begin position="121"/>
        <end position="130"/>
    </location>
</feature>
<proteinExistence type="predicted"/>
<feature type="compositionally biased region" description="Low complexity" evidence="1">
    <location>
        <begin position="35"/>
        <end position="46"/>
    </location>
</feature>
<name>A0ABR1FBG8_9ASCO</name>
<accession>A0ABR1FBG8</accession>
<dbReference type="GeneID" id="90036423"/>
<feature type="compositionally biased region" description="Low complexity" evidence="1">
    <location>
        <begin position="159"/>
        <end position="176"/>
    </location>
</feature>
<gene>
    <name evidence="2" type="ORF">BZA70DRAFT_264587</name>
</gene>
<feature type="compositionally biased region" description="Basic residues" evidence="1">
    <location>
        <begin position="131"/>
        <end position="142"/>
    </location>
</feature>
<feature type="region of interest" description="Disordered" evidence="1">
    <location>
        <begin position="191"/>
        <end position="211"/>
    </location>
</feature>
<dbReference type="Proteomes" id="UP001498771">
    <property type="component" value="Unassembled WGS sequence"/>
</dbReference>
<feature type="compositionally biased region" description="Polar residues" evidence="1">
    <location>
        <begin position="1"/>
        <end position="10"/>
    </location>
</feature>
<comment type="caution">
    <text evidence="2">The sequence shown here is derived from an EMBL/GenBank/DDBJ whole genome shotgun (WGS) entry which is preliminary data.</text>
</comment>
<reference evidence="2 3" key="1">
    <citation type="submission" date="2024-03" db="EMBL/GenBank/DDBJ databases">
        <title>Genome-scale model development and genomic sequencing of the oleaginous clade Lipomyces.</title>
        <authorList>
            <consortium name="Lawrence Berkeley National Laboratory"/>
            <person name="Czajka J.J."/>
            <person name="Han Y."/>
            <person name="Kim J."/>
            <person name="Mondo S.J."/>
            <person name="Hofstad B.A."/>
            <person name="Robles A."/>
            <person name="Haridas S."/>
            <person name="Riley R."/>
            <person name="LaButti K."/>
            <person name="Pangilinan J."/>
            <person name="Andreopoulos W."/>
            <person name="Lipzen A."/>
            <person name="Yan J."/>
            <person name="Wang M."/>
            <person name="Ng V."/>
            <person name="Grigoriev I.V."/>
            <person name="Spatafora J.W."/>
            <person name="Magnuson J.K."/>
            <person name="Baker S.E."/>
            <person name="Pomraning K.R."/>
        </authorList>
    </citation>
    <scope>NUCLEOTIDE SEQUENCE [LARGE SCALE GENOMIC DNA]</scope>
    <source>
        <strain evidence="2 3">Phaff 52-87</strain>
    </source>
</reference>
<feature type="compositionally biased region" description="Polar residues" evidence="1">
    <location>
        <begin position="90"/>
        <end position="101"/>
    </location>
</feature>
<organism evidence="2 3">
    <name type="scientific">Myxozyma melibiosi</name>
    <dbReference type="NCBI Taxonomy" id="54550"/>
    <lineage>
        <taxon>Eukaryota</taxon>
        <taxon>Fungi</taxon>
        <taxon>Dikarya</taxon>
        <taxon>Ascomycota</taxon>
        <taxon>Saccharomycotina</taxon>
        <taxon>Lipomycetes</taxon>
        <taxon>Lipomycetales</taxon>
        <taxon>Lipomycetaceae</taxon>
        <taxon>Myxozyma</taxon>
    </lineage>
</organism>
<dbReference type="EMBL" id="JBBJBU010000001">
    <property type="protein sequence ID" value="KAK7207200.1"/>
    <property type="molecule type" value="Genomic_DNA"/>
</dbReference>
<keyword evidence="3" id="KW-1185">Reference proteome</keyword>
<evidence type="ECO:0000256" key="1">
    <source>
        <dbReference type="SAM" id="MobiDB-lite"/>
    </source>
</evidence>
<evidence type="ECO:0000313" key="2">
    <source>
        <dbReference type="EMBL" id="KAK7207200.1"/>
    </source>
</evidence>
<dbReference type="RefSeq" id="XP_064770233.1">
    <property type="nucleotide sequence ID" value="XM_064910911.1"/>
</dbReference>
<evidence type="ECO:0000313" key="3">
    <source>
        <dbReference type="Proteomes" id="UP001498771"/>
    </source>
</evidence>
<protein>
    <submittedName>
        <fullName evidence="2">Uncharacterized protein</fullName>
    </submittedName>
</protein>
<feature type="region of interest" description="Disordered" evidence="1">
    <location>
        <begin position="1"/>
        <end position="176"/>
    </location>
</feature>
<sequence>MQHSTSSTPQFIAPPEQAPSDATMRIDSFTPPRITGFTTPTSSTFSEDSLPEYPDTPADEDGHDNDSTMEVTPTATYAAPTSVPSRPESRSSTLSGVSTTAVKDGIEGRRVHQPPDAFLSSLMSAYNQPQSHHRHHQHHRKTPSATSEPAVGDSQPPLSRSSSYTSSTSSYTTDSLGAASYAATAVTPTTTTATDDFPAAPPAPAGQIASG</sequence>